<dbReference type="AlphaFoldDB" id="A0A4R6KDV9"/>
<accession>A0A4R6KDV9</accession>
<dbReference type="Gene3D" id="2.30.110.10">
    <property type="entry name" value="Electron Transport, Fmn-binding Protein, Chain A"/>
    <property type="match status" value="1"/>
</dbReference>
<dbReference type="EMBL" id="SNWQ01000008">
    <property type="protein sequence ID" value="TDO47781.1"/>
    <property type="molecule type" value="Genomic_DNA"/>
</dbReference>
<name>A0A4R6KDV9_9ACTN</name>
<dbReference type="SUPFAM" id="SSF50475">
    <property type="entry name" value="FMN-binding split barrel"/>
    <property type="match status" value="1"/>
</dbReference>
<sequence>MADPARTPEERKHDALKRLDTEVDAWVSTASTDGTPYLVPLSFLWDGGSLWLSTAANNPTSRNLKASGQLHLAIGQTRDVLLITGTATPAVPSDELADAFATKCGFDPRQSNYPYFQVQPQRIQAWREVNELPNRILMNNATWLI</sequence>
<dbReference type="OrthoDB" id="3627463at2"/>
<reference evidence="2 3" key="1">
    <citation type="submission" date="2019-03" db="EMBL/GenBank/DDBJ databases">
        <title>Genomic Encyclopedia of Type Strains, Phase III (KMG-III): the genomes of soil and plant-associated and newly described type strains.</title>
        <authorList>
            <person name="Whitman W."/>
        </authorList>
    </citation>
    <scope>NUCLEOTIDE SEQUENCE [LARGE SCALE GENOMIC DNA]</scope>
    <source>
        <strain evidence="2 3">VKM Ac-2527</strain>
    </source>
</reference>
<dbReference type="Proteomes" id="UP000295388">
    <property type="component" value="Unassembled WGS sequence"/>
</dbReference>
<proteinExistence type="predicted"/>
<feature type="domain" description="Pyridoxamine 5'-phosphate oxidase N-terminal" evidence="1">
    <location>
        <begin position="25"/>
        <end position="126"/>
    </location>
</feature>
<evidence type="ECO:0000313" key="3">
    <source>
        <dbReference type="Proteomes" id="UP000295388"/>
    </source>
</evidence>
<evidence type="ECO:0000259" key="1">
    <source>
        <dbReference type="Pfam" id="PF01243"/>
    </source>
</evidence>
<comment type="caution">
    <text evidence="2">The sequence shown here is derived from an EMBL/GenBank/DDBJ whole genome shotgun (WGS) entry which is preliminary data.</text>
</comment>
<dbReference type="InterPro" id="IPR011576">
    <property type="entry name" value="Pyridox_Oxase_N"/>
</dbReference>
<protein>
    <submittedName>
        <fullName evidence="2">Pyridoxamine 5'-phosphate oxidase</fullName>
    </submittedName>
</protein>
<dbReference type="Pfam" id="PF01243">
    <property type="entry name" value="PNPOx_N"/>
    <property type="match status" value="1"/>
</dbReference>
<organism evidence="2 3">
    <name type="scientific">Kribbella caucasensis</name>
    <dbReference type="NCBI Taxonomy" id="2512215"/>
    <lineage>
        <taxon>Bacteria</taxon>
        <taxon>Bacillati</taxon>
        <taxon>Actinomycetota</taxon>
        <taxon>Actinomycetes</taxon>
        <taxon>Propionibacteriales</taxon>
        <taxon>Kribbellaceae</taxon>
        <taxon>Kribbella</taxon>
    </lineage>
</organism>
<keyword evidence="3" id="KW-1185">Reference proteome</keyword>
<gene>
    <name evidence="2" type="ORF">EV643_10891</name>
</gene>
<evidence type="ECO:0000313" key="2">
    <source>
        <dbReference type="EMBL" id="TDO47781.1"/>
    </source>
</evidence>
<dbReference type="InterPro" id="IPR012349">
    <property type="entry name" value="Split_barrel_FMN-bd"/>
</dbReference>